<dbReference type="CDD" id="cd04301">
    <property type="entry name" value="NAT_SF"/>
    <property type="match status" value="1"/>
</dbReference>
<dbReference type="SUPFAM" id="SSF55729">
    <property type="entry name" value="Acyl-CoA N-acyltransferases (Nat)"/>
    <property type="match status" value="1"/>
</dbReference>
<gene>
    <name evidence="3" type="ORF">BATDEDRAFT_93055</name>
</gene>
<dbReference type="InterPro" id="IPR016181">
    <property type="entry name" value="Acyl_CoA_acyltransferase"/>
</dbReference>
<protein>
    <recommendedName>
        <fullName evidence="2">N-acetyltransferase domain-containing protein</fullName>
    </recommendedName>
</protein>
<sequence length="438" mass="50765">MVVNAEKIGDGLTVKTENDNRITKVGEKVITGGKVYLRPILKKDITFLNEWKNDEETYQFLGGGFMPTSIDQQEKWMESMIDTTGSNKRFIICDNGNKPVGMVGLYSINWVHRTCEIGVYIGDKNSKGNGYGKEACMLIEQFAREYLNLRKIKLYVVYENDAATHLWKNLGYQEIGQFKDERFIKEDRGLYTDLLRQFRDDDHKVHVVSPREKRLNKPTEFVNEQNVQFLRVKIGNITKTNIVEKGISTLRIESLFLKAIRKYLNDIKFDLVIYSTPPITFERNNENNKEVYFVIAGSGTEFNKLKKYFEISQPINAQLFAQLPKEDYEVLANSSDAGLIFLDKRFTIPNFPSRLLSYMQASMPVLAATDTNTDIGQVIEHGEFGLWCMSNDVEEFNKKVQQLCDKELRQRMGENARNYLEENYTAKHSYEIIMNHFN</sequence>
<dbReference type="InterPro" id="IPR001296">
    <property type="entry name" value="Glyco_trans_1"/>
</dbReference>
<accession>F4PFA6</accession>
<evidence type="ECO:0000313" key="3">
    <source>
        <dbReference type="EMBL" id="EGF76085.1"/>
    </source>
</evidence>
<dbReference type="EMBL" id="GL882919">
    <property type="protein sequence ID" value="EGF76085.1"/>
    <property type="molecule type" value="Genomic_DNA"/>
</dbReference>
<dbReference type="Gene3D" id="3.40.50.2000">
    <property type="entry name" value="Glycogen Phosphorylase B"/>
    <property type="match status" value="1"/>
</dbReference>
<dbReference type="InParanoid" id="F4PFA6"/>
<dbReference type="PANTHER" id="PTHR43415:SF3">
    <property type="entry name" value="GNAT-FAMILY ACETYLTRANSFERASE"/>
    <property type="match status" value="1"/>
</dbReference>
<keyword evidence="1" id="KW-0328">Glycosyltransferase</keyword>
<dbReference type="HOGENOM" id="CLU_625537_0_0_1"/>
<organism evidence="3 4">
    <name type="scientific">Batrachochytrium dendrobatidis (strain JAM81 / FGSC 10211)</name>
    <name type="common">Frog chytrid fungus</name>
    <dbReference type="NCBI Taxonomy" id="684364"/>
    <lineage>
        <taxon>Eukaryota</taxon>
        <taxon>Fungi</taxon>
        <taxon>Fungi incertae sedis</taxon>
        <taxon>Chytridiomycota</taxon>
        <taxon>Chytridiomycota incertae sedis</taxon>
        <taxon>Chytridiomycetes</taxon>
        <taxon>Rhizophydiales</taxon>
        <taxon>Rhizophydiales incertae sedis</taxon>
        <taxon>Batrachochytrium</taxon>
    </lineage>
</organism>
<dbReference type="InterPro" id="IPR000182">
    <property type="entry name" value="GNAT_dom"/>
</dbReference>
<dbReference type="OrthoDB" id="64477at2759"/>
<evidence type="ECO:0000313" key="4">
    <source>
        <dbReference type="Proteomes" id="UP000007241"/>
    </source>
</evidence>
<dbReference type="Pfam" id="PF13302">
    <property type="entry name" value="Acetyltransf_3"/>
    <property type="match status" value="1"/>
</dbReference>
<reference evidence="3 4" key="1">
    <citation type="submission" date="2009-12" db="EMBL/GenBank/DDBJ databases">
        <title>The draft genome of Batrachochytrium dendrobatidis.</title>
        <authorList>
            <consortium name="US DOE Joint Genome Institute (JGI-PGF)"/>
            <person name="Kuo A."/>
            <person name="Salamov A."/>
            <person name="Schmutz J."/>
            <person name="Lucas S."/>
            <person name="Pitluck S."/>
            <person name="Rosenblum E."/>
            <person name="Stajich J."/>
            <person name="Eisen M."/>
            <person name="Grigoriev I.V."/>
        </authorList>
    </citation>
    <scope>NUCLEOTIDE SEQUENCE [LARGE SCALE GENOMIC DNA]</scope>
    <source>
        <strain evidence="4">JAM81 / FGSC 10211</strain>
    </source>
</reference>
<keyword evidence="1" id="KW-0808">Transferase</keyword>
<dbReference type="GO" id="GO:0008080">
    <property type="term" value="F:N-acetyltransferase activity"/>
    <property type="evidence" value="ECO:0000318"/>
    <property type="project" value="GO_Central"/>
</dbReference>
<dbReference type="Gene3D" id="3.40.630.30">
    <property type="match status" value="1"/>
</dbReference>
<proteinExistence type="predicted"/>
<dbReference type="Pfam" id="PF00534">
    <property type="entry name" value="Glycos_transf_1"/>
    <property type="match status" value="1"/>
</dbReference>
<evidence type="ECO:0000259" key="2">
    <source>
        <dbReference type="PROSITE" id="PS51186"/>
    </source>
</evidence>
<dbReference type="Proteomes" id="UP000007241">
    <property type="component" value="Unassembled WGS sequence"/>
</dbReference>
<name>F4PFA6_BATDJ</name>
<dbReference type="PROSITE" id="PS51186">
    <property type="entry name" value="GNAT"/>
    <property type="match status" value="1"/>
</dbReference>
<dbReference type="GO" id="GO:0016757">
    <property type="term" value="F:glycosyltransferase activity"/>
    <property type="evidence" value="ECO:0007669"/>
    <property type="project" value="UniProtKB-KW"/>
</dbReference>
<dbReference type="SUPFAM" id="SSF53756">
    <property type="entry name" value="UDP-Glycosyltransferase/glycogen phosphorylase"/>
    <property type="match status" value="1"/>
</dbReference>
<keyword evidence="4" id="KW-1185">Reference proteome</keyword>
<dbReference type="AlphaFoldDB" id="F4PFA6"/>
<evidence type="ECO:0000256" key="1">
    <source>
        <dbReference type="ARBA" id="ARBA00022676"/>
    </source>
</evidence>
<feature type="domain" description="N-acetyltransferase" evidence="2">
    <location>
        <begin position="35"/>
        <end position="197"/>
    </location>
</feature>
<dbReference type="PANTHER" id="PTHR43415">
    <property type="entry name" value="SPERMIDINE N(1)-ACETYLTRANSFERASE"/>
    <property type="match status" value="1"/>
</dbReference>